<keyword evidence="2" id="KW-1185">Reference proteome</keyword>
<name>A0A1T5FQN7_9SPHN</name>
<protein>
    <submittedName>
        <fullName evidence="1">YaaC-like Protein</fullName>
    </submittedName>
</protein>
<organism evidence="1 2">
    <name type="scientific">Rhizorhabdus histidinilytica</name>
    <dbReference type="NCBI Taxonomy" id="439228"/>
    <lineage>
        <taxon>Bacteria</taxon>
        <taxon>Pseudomonadati</taxon>
        <taxon>Pseudomonadota</taxon>
        <taxon>Alphaproteobacteria</taxon>
        <taxon>Sphingomonadales</taxon>
        <taxon>Sphingomonadaceae</taxon>
        <taxon>Rhizorhabdus</taxon>
    </lineage>
</organism>
<gene>
    <name evidence="1" type="ORF">SAMN06295920_110138</name>
</gene>
<dbReference type="EMBL" id="FUYM01000010">
    <property type="protein sequence ID" value="SKB98420.1"/>
    <property type="molecule type" value="Genomic_DNA"/>
</dbReference>
<dbReference type="Proteomes" id="UP000189818">
    <property type="component" value="Unassembled WGS sequence"/>
</dbReference>
<dbReference type="AlphaFoldDB" id="A0A1T5FQN7"/>
<evidence type="ECO:0000313" key="2">
    <source>
        <dbReference type="Proteomes" id="UP000189818"/>
    </source>
</evidence>
<evidence type="ECO:0000313" key="1">
    <source>
        <dbReference type="EMBL" id="SKB98420.1"/>
    </source>
</evidence>
<dbReference type="Pfam" id="PF14175">
    <property type="entry name" value="YaaC"/>
    <property type="match status" value="1"/>
</dbReference>
<proteinExistence type="predicted"/>
<dbReference type="InterPro" id="IPR026988">
    <property type="entry name" value="YaaC-like"/>
</dbReference>
<reference evidence="2" key="1">
    <citation type="submission" date="2017-02" db="EMBL/GenBank/DDBJ databases">
        <authorList>
            <person name="Varghese N."/>
            <person name="Submissions S."/>
        </authorList>
    </citation>
    <scope>NUCLEOTIDE SEQUENCE [LARGE SCALE GENOMIC DNA]</scope>
    <source>
        <strain evidence="2">UM2</strain>
    </source>
</reference>
<accession>A0A1T5FQN7</accession>
<sequence>MNGGVGLSDEIRISDRPVRFARATCAPGFREKRIISSTPWEYVSLWLRKQHLVNAEIYWNQARNFFDAARDLPTESAPLPLYYAFLNATKTLLEAKGVAYNPYHGVAGFDMRTAANGRIRLDNEGIKIKGSGVLPSLISYFGEMEAARTYALGDVLSNLAFIHRAYSVSYSRNELFLSIANPRYVRSGVGQARFEADLPIEHCHGQTVRTFPAGYRKRELTEAEWEAASFDSSRHVIETINTFAWSGARRPTDADITSLCAFHRELRLEINYISGERPNWYLKRYLANTTRIQRNNLTLMFMAMHRFSEIARYKPVELNRLLEGGKNWLIYEFVEVARNQFIDEIAAEITGHEISPAGVRQSSF</sequence>